<proteinExistence type="predicted"/>
<dbReference type="SUPFAM" id="SSF81383">
    <property type="entry name" value="F-box domain"/>
    <property type="match status" value="1"/>
</dbReference>
<protein>
    <recommendedName>
        <fullName evidence="1">F-box domain-containing protein</fullName>
    </recommendedName>
</protein>
<dbReference type="InterPro" id="IPR036047">
    <property type="entry name" value="F-box-like_dom_sf"/>
</dbReference>
<dbReference type="InterPro" id="IPR053781">
    <property type="entry name" value="F-box_AtFBL13-like"/>
</dbReference>
<reference evidence="2" key="2">
    <citation type="journal article" date="2023" name="Plants (Basel)">
        <title>Annotation of the Turnera subulata (Passifloraceae) Draft Genome Reveals the S-Locus Evolved after the Divergence of Turneroideae from Passifloroideae in a Stepwise Manner.</title>
        <authorList>
            <person name="Henning P.M."/>
            <person name="Roalson E.H."/>
            <person name="Mir W."/>
            <person name="McCubbin A.G."/>
            <person name="Shore J.S."/>
        </authorList>
    </citation>
    <scope>NUCLEOTIDE SEQUENCE</scope>
    <source>
        <strain evidence="2">F60SS</strain>
    </source>
</reference>
<accession>A0A9Q0FEM0</accession>
<dbReference type="PROSITE" id="PS50181">
    <property type="entry name" value="FBOX"/>
    <property type="match status" value="1"/>
</dbReference>
<feature type="domain" description="F-box" evidence="1">
    <location>
        <begin position="19"/>
        <end position="68"/>
    </location>
</feature>
<dbReference type="InterPro" id="IPR001810">
    <property type="entry name" value="F-box_dom"/>
</dbReference>
<organism evidence="2 3">
    <name type="scientific">Turnera subulata</name>
    <dbReference type="NCBI Taxonomy" id="218843"/>
    <lineage>
        <taxon>Eukaryota</taxon>
        <taxon>Viridiplantae</taxon>
        <taxon>Streptophyta</taxon>
        <taxon>Embryophyta</taxon>
        <taxon>Tracheophyta</taxon>
        <taxon>Spermatophyta</taxon>
        <taxon>Magnoliopsida</taxon>
        <taxon>eudicotyledons</taxon>
        <taxon>Gunneridae</taxon>
        <taxon>Pentapetalae</taxon>
        <taxon>rosids</taxon>
        <taxon>fabids</taxon>
        <taxon>Malpighiales</taxon>
        <taxon>Passifloraceae</taxon>
        <taxon>Turnera</taxon>
    </lineage>
</organism>
<reference evidence="2" key="1">
    <citation type="submission" date="2022-02" db="EMBL/GenBank/DDBJ databases">
        <authorList>
            <person name="Henning P.M."/>
            <person name="McCubbin A.G."/>
            <person name="Shore J.S."/>
        </authorList>
    </citation>
    <scope>NUCLEOTIDE SEQUENCE</scope>
    <source>
        <strain evidence="2">F60SS</strain>
        <tissue evidence="2">Leaves</tissue>
    </source>
</reference>
<dbReference type="SUPFAM" id="SSF52058">
    <property type="entry name" value="L domain-like"/>
    <property type="match status" value="1"/>
</dbReference>
<keyword evidence="3" id="KW-1185">Reference proteome</keyword>
<evidence type="ECO:0000313" key="2">
    <source>
        <dbReference type="EMBL" id="KAJ4828906.1"/>
    </source>
</evidence>
<dbReference type="PANTHER" id="PTHR34223:SF51">
    <property type="entry name" value="OS06G0556300 PROTEIN"/>
    <property type="match status" value="1"/>
</dbReference>
<dbReference type="PANTHER" id="PTHR34223">
    <property type="entry name" value="OS11G0201299 PROTEIN"/>
    <property type="match status" value="1"/>
</dbReference>
<dbReference type="AlphaFoldDB" id="A0A9Q0FEM0"/>
<dbReference type="OrthoDB" id="1848700at2759"/>
<evidence type="ECO:0000313" key="3">
    <source>
        <dbReference type="Proteomes" id="UP001141552"/>
    </source>
</evidence>
<dbReference type="EMBL" id="JAKUCV010006049">
    <property type="protein sequence ID" value="KAJ4828906.1"/>
    <property type="molecule type" value="Genomic_DNA"/>
</dbReference>
<dbReference type="Pfam" id="PF00646">
    <property type="entry name" value="F-box"/>
    <property type="match status" value="1"/>
</dbReference>
<sequence length="382" mass="43020">MGDPNKSKRNRAAKPDGEVDRLSNLPDFIIHQILGFLPDTKFAAQTCVLSKRWKNLWTSVSDLRFDTIYFSKNLRSFEKFMLYALLRRDHHSTVRTLALSINYKEGFGDEVSSGFDVVGLINWVVQYAVDHGVRHVYLSSRSMRFRPSPALLGCRALKTLELNNADVSGLSSACLPAVTNLVLKECFFDEFLYVTESTFPNLANLDICVAYGIDDSVMKLSGTKLVYLKMEGLCCDEVQLAAPNLQVFKFLHKAENGYGSGWIMDFLDVDLPSVKYAEVLFYECVDPAVEGNIEDQFLRLLDGIRNAVSLTLRVPPLKDLKTTGLLKHQISPFTNLASLKLLVEKRNRGRGKKGDKKVLDDIKTYLLSGNPHPKNVDIIRVD</sequence>
<dbReference type="Proteomes" id="UP001141552">
    <property type="component" value="Unassembled WGS sequence"/>
</dbReference>
<evidence type="ECO:0000259" key="1">
    <source>
        <dbReference type="PROSITE" id="PS50181"/>
    </source>
</evidence>
<comment type="caution">
    <text evidence="2">The sequence shown here is derived from an EMBL/GenBank/DDBJ whole genome shotgun (WGS) entry which is preliminary data.</text>
</comment>
<dbReference type="CDD" id="cd22160">
    <property type="entry name" value="F-box_AtFBL13-like"/>
    <property type="match status" value="1"/>
</dbReference>
<dbReference type="InterPro" id="IPR053197">
    <property type="entry name" value="F-box_SCFL_complex_component"/>
</dbReference>
<gene>
    <name evidence="2" type="ORF">Tsubulata_043908</name>
</gene>
<name>A0A9Q0FEM0_9ROSI</name>